<keyword evidence="3" id="KW-1185">Reference proteome</keyword>
<dbReference type="EMBL" id="JAELYA010000001">
    <property type="protein sequence ID" value="MBO3274131.1"/>
    <property type="molecule type" value="Genomic_DNA"/>
</dbReference>
<gene>
    <name evidence="2" type="ORF">JFY56_02715</name>
</gene>
<accession>A0ABS3TKG2</accession>
<sequence length="66" mass="7165">MTTATVKPAEGRRVRRPGDFQLLSPDGERVELDSYWRRLIKAGDVVVVANKPAAPKSASSQNKGGE</sequence>
<evidence type="ECO:0000313" key="3">
    <source>
        <dbReference type="Proteomes" id="UP000669060"/>
    </source>
</evidence>
<dbReference type="RefSeq" id="WP_208311930.1">
    <property type="nucleotide sequence ID" value="NZ_JAELYA010000001.1"/>
</dbReference>
<comment type="caution">
    <text evidence="2">The sequence shown here is derived from an EMBL/GenBank/DDBJ whole genome shotgun (WGS) entry which is preliminary data.</text>
</comment>
<feature type="compositionally biased region" description="Basic and acidic residues" evidence="1">
    <location>
        <begin position="9"/>
        <end position="18"/>
    </location>
</feature>
<proteinExistence type="predicted"/>
<protein>
    <submittedName>
        <fullName evidence="2">DUF2635 domain-containing protein</fullName>
    </submittedName>
</protein>
<organism evidence="2 3">
    <name type="scientific">Pseudomonas schmalbachii</name>
    <dbReference type="NCBI Taxonomy" id="2816993"/>
    <lineage>
        <taxon>Bacteria</taxon>
        <taxon>Pseudomonadati</taxon>
        <taxon>Pseudomonadota</taxon>
        <taxon>Gammaproteobacteria</taxon>
        <taxon>Pseudomonadales</taxon>
        <taxon>Pseudomonadaceae</taxon>
        <taxon>Pseudomonas</taxon>
    </lineage>
</organism>
<dbReference type="InterPro" id="IPR024400">
    <property type="entry name" value="DUF2635"/>
</dbReference>
<feature type="region of interest" description="Disordered" evidence="1">
    <location>
        <begin position="1"/>
        <end position="20"/>
    </location>
</feature>
<name>A0ABS3TKG2_9PSED</name>
<evidence type="ECO:0000256" key="1">
    <source>
        <dbReference type="SAM" id="MobiDB-lite"/>
    </source>
</evidence>
<evidence type="ECO:0000313" key="2">
    <source>
        <dbReference type="EMBL" id="MBO3274131.1"/>
    </source>
</evidence>
<dbReference type="Pfam" id="PF10948">
    <property type="entry name" value="DUF2635"/>
    <property type="match status" value="1"/>
</dbReference>
<reference evidence="2 3" key="1">
    <citation type="submission" date="2020-12" db="EMBL/GenBank/DDBJ databases">
        <title>Pseudomonas schmalbachii sp. nov. isolated from millipede gut.</title>
        <authorList>
            <person name="Shelomi M."/>
        </authorList>
    </citation>
    <scope>NUCLEOTIDE SEQUENCE [LARGE SCALE GENOMIC DNA]</scope>
    <source>
        <strain evidence="2 3">Milli4</strain>
    </source>
</reference>
<dbReference type="Proteomes" id="UP000669060">
    <property type="component" value="Unassembled WGS sequence"/>
</dbReference>